<reference evidence="2" key="2">
    <citation type="journal article" date="2015" name="Data Brief">
        <title>Shoot transcriptome of the giant reed, Arundo donax.</title>
        <authorList>
            <person name="Barrero R.A."/>
            <person name="Guerrero F.D."/>
            <person name="Moolhuijzen P."/>
            <person name="Goolsby J.A."/>
            <person name="Tidwell J."/>
            <person name="Bellgard S.E."/>
            <person name="Bellgard M.I."/>
        </authorList>
    </citation>
    <scope>NUCLEOTIDE SEQUENCE</scope>
    <source>
        <tissue evidence="2">Shoot tissue taken approximately 20 cm above the soil surface</tissue>
    </source>
</reference>
<evidence type="ECO:0000256" key="1">
    <source>
        <dbReference type="SAM" id="Phobius"/>
    </source>
</evidence>
<proteinExistence type="predicted"/>
<evidence type="ECO:0000313" key="2">
    <source>
        <dbReference type="EMBL" id="JAD26617.1"/>
    </source>
</evidence>
<organism evidence="2">
    <name type="scientific">Arundo donax</name>
    <name type="common">Giant reed</name>
    <name type="synonym">Donax arundinaceus</name>
    <dbReference type="NCBI Taxonomy" id="35708"/>
    <lineage>
        <taxon>Eukaryota</taxon>
        <taxon>Viridiplantae</taxon>
        <taxon>Streptophyta</taxon>
        <taxon>Embryophyta</taxon>
        <taxon>Tracheophyta</taxon>
        <taxon>Spermatophyta</taxon>
        <taxon>Magnoliopsida</taxon>
        <taxon>Liliopsida</taxon>
        <taxon>Poales</taxon>
        <taxon>Poaceae</taxon>
        <taxon>PACMAD clade</taxon>
        <taxon>Arundinoideae</taxon>
        <taxon>Arundineae</taxon>
        <taxon>Arundo</taxon>
    </lineage>
</organism>
<sequence>MFNTLRNHSSLRFCGLFGMLWFDHILEIGVMLIFSSYVTWPQSILGEIVIDCCGHYILALWTSL</sequence>
<accession>A0A0A8YVK2</accession>
<keyword evidence="1" id="KW-0812">Transmembrane</keyword>
<keyword evidence="1" id="KW-1133">Transmembrane helix</keyword>
<feature type="transmembrane region" description="Helical" evidence="1">
    <location>
        <begin position="12"/>
        <end position="34"/>
    </location>
</feature>
<keyword evidence="1" id="KW-0472">Membrane</keyword>
<name>A0A0A8YVK2_ARUDO</name>
<reference evidence="2" key="1">
    <citation type="submission" date="2014-09" db="EMBL/GenBank/DDBJ databases">
        <authorList>
            <person name="Magalhaes I.L.F."/>
            <person name="Oliveira U."/>
            <person name="Santos F.R."/>
            <person name="Vidigal T.H.D.A."/>
            <person name="Brescovit A.D."/>
            <person name="Santos A.J."/>
        </authorList>
    </citation>
    <scope>NUCLEOTIDE SEQUENCE</scope>
    <source>
        <tissue evidence="2">Shoot tissue taken approximately 20 cm above the soil surface</tissue>
    </source>
</reference>
<dbReference type="EMBL" id="GBRH01271278">
    <property type="protein sequence ID" value="JAD26617.1"/>
    <property type="molecule type" value="Transcribed_RNA"/>
</dbReference>
<protein>
    <submittedName>
        <fullName evidence="2">Uncharacterized protein</fullName>
    </submittedName>
</protein>
<dbReference type="AlphaFoldDB" id="A0A0A8YVK2"/>